<sequence>MAGDGTCPSSRVNTITPSSCRSLQQDATPVLVIQILLHFNYAGLHTRYQSRMEQQKLLLGSEEGTTMVKLEMIEFVAEQALGSATRKPTYSPIRCAKPSF</sequence>
<accession>A0AAV8Q8B4</accession>
<comment type="caution">
    <text evidence="1">The sequence shown here is derived from an EMBL/GenBank/DDBJ whole genome shotgun (WGS) entry which is preliminary data.</text>
</comment>
<organism evidence="1 2">
    <name type="scientific">Ensete ventricosum</name>
    <name type="common">Abyssinian banana</name>
    <name type="synonym">Musa ensete</name>
    <dbReference type="NCBI Taxonomy" id="4639"/>
    <lineage>
        <taxon>Eukaryota</taxon>
        <taxon>Viridiplantae</taxon>
        <taxon>Streptophyta</taxon>
        <taxon>Embryophyta</taxon>
        <taxon>Tracheophyta</taxon>
        <taxon>Spermatophyta</taxon>
        <taxon>Magnoliopsida</taxon>
        <taxon>Liliopsida</taxon>
        <taxon>Zingiberales</taxon>
        <taxon>Musaceae</taxon>
        <taxon>Ensete</taxon>
    </lineage>
</organism>
<keyword evidence="2" id="KW-1185">Reference proteome</keyword>
<dbReference type="EMBL" id="JAQQAF010000007">
    <property type="protein sequence ID" value="KAJ8471426.1"/>
    <property type="molecule type" value="Genomic_DNA"/>
</dbReference>
<dbReference type="AlphaFoldDB" id="A0AAV8Q8B4"/>
<protein>
    <submittedName>
        <fullName evidence="1">Uncharacterized protein</fullName>
    </submittedName>
</protein>
<gene>
    <name evidence="1" type="ORF">OPV22_025769</name>
</gene>
<evidence type="ECO:0000313" key="1">
    <source>
        <dbReference type="EMBL" id="KAJ8471426.1"/>
    </source>
</evidence>
<dbReference type="Proteomes" id="UP001222027">
    <property type="component" value="Unassembled WGS sequence"/>
</dbReference>
<reference evidence="1 2" key="1">
    <citation type="submission" date="2022-12" db="EMBL/GenBank/DDBJ databases">
        <title>Chromosome-scale assembly of the Ensete ventricosum genome.</title>
        <authorList>
            <person name="Dussert Y."/>
            <person name="Stocks J."/>
            <person name="Wendawek A."/>
            <person name="Woldeyes F."/>
            <person name="Nichols R.A."/>
            <person name="Borrell J.S."/>
        </authorList>
    </citation>
    <scope>NUCLEOTIDE SEQUENCE [LARGE SCALE GENOMIC DNA]</scope>
    <source>
        <strain evidence="2">cv. Maze</strain>
        <tissue evidence="1">Seeds</tissue>
    </source>
</reference>
<evidence type="ECO:0000313" key="2">
    <source>
        <dbReference type="Proteomes" id="UP001222027"/>
    </source>
</evidence>
<name>A0AAV8Q8B4_ENSVE</name>
<proteinExistence type="predicted"/>